<dbReference type="AlphaFoldDB" id="A0A367ZI86"/>
<name>A0A367ZI86_9BACT</name>
<dbReference type="Gene3D" id="1.10.3130.20">
    <property type="entry name" value="Phycobilisome linker domain"/>
    <property type="match status" value="1"/>
</dbReference>
<comment type="caution">
    <text evidence="4">The sequence shown here is derived from an EMBL/GenBank/DDBJ whole genome shotgun (WGS) entry which is preliminary data.</text>
</comment>
<protein>
    <recommendedName>
        <fullName evidence="3">DUF4214 domain-containing protein</fullName>
    </recommendedName>
</protein>
<evidence type="ECO:0000259" key="3">
    <source>
        <dbReference type="Pfam" id="PF13946"/>
    </source>
</evidence>
<evidence type="ECO:0000313" key="5">
    <source>
        <dbReference type="Proteomes" id="UP000252355"/>
    </source>
</evidence>
<feature type="signal peptide" evidence="2">
    <location>
        <begin position="1"/>
        <end position="22"/>
    </location>
</feature>
<evidence type="ECO:0000256" key="2">
    <source>
        <dbReference type="SAM" id="SignalP"/>
    </source>
</evidence>
<dbReference type="Proteomes" id="UP000252355">
    <property type="component" value="Unassembled WGS sequence"/>
</dbReference>
<feature type="region of interest" description="Disordered" evidence="1">
    <location>
        <begin position="39"/>
        <end position="63"/>
    </location>
</feature>
<reference evidence="4 5" key="1">
    <citation type="submission" date="2018-05" db="EMBL/GenBank/DDBJ databases">
        <title>A metagenomic window into the 2 km-deep terrestrial subsurface aquifer revealed taxonomically and functionally diverse microbial community comprising novel uncultured bacterial lineages.</title>
        <authorList>
            <person name="Kadnikov V.V."/>
            <person name="Mardanov A.V."/>
            <person name="Beletsky A.V."/>
            <person name="Banks D."/>
            <person name="Pimenov N.V."/>
            <person name="Frank Y.A."/>
            <person name="Karnachuk O.V."/>
            <person name="Ravin N.V."/>
        </authorList>
    </citation>
    <scope>NUCLEOTIDE SEQUENCE [LARGE SCALE GENOMIC DNA]</scope>
    <source>
        <strain evidence="4">BY5</strain>
    </source>
</reference>
<dbReference type="EMBL" id="QOQW01000032">
    <property type="protein sequence ID" value="RCK77813.1"/>
    <property type="molecule type" value="Genomic_DNA"/>
</dbReference>
<dbReference type="InterPro" id="IPR038255">
    <property type="entry name" value="PBS_linker_sf"/>
</dbReference>
<sequence length="327" mass="35674">MTSRYATMVVLAFVLTVPMAQGIDMDRTLADHEVQVQTEVDSEGFTTQTAPSPAPVPAEPERAVGEADRLRIDYIRSLYMEILGREPDPHGLETWLNGLKNGTHTWSSVREAILRSNEKQIGDWYRELLGRDPDPHGMETWMNAIRAGTHTMASVRQAIIDSEEYRARHGNPPAAEPSPVQAPTNGSLAQRVVNAAQDLVNRYRTSGSFPYDPLTEGGLLGCAQVATTALKNAGVPVSIELAVLRVIPQLRAAGWKEVVVPPYKAGDVVTWSTYDTSGDGRNDPDTHIGIVMQSGNSVQAMSNDSIARRPSIHSVTAFPVTRVLRAV</sequence>
<proteinExistence type="predicted"/>
<feature type="chain" id="PRO_5016637734" description="DUF4214 domain-containing protein" evidence="2">
    <location>
        <begin position="23"/>
        <end position="327"/>
    </location>
</feature>
<accession>A0A367ZI86</accession>
<keyword evidence="2" id="KW-0732">Signal</keyword>
<dbReference type="InterPro" id="IPR025282">
    <property type="entry name" value="DUF4214"/>
</dbReference>
<organism evidence="4 5">
    <name type="scientific">Candidatus Ozemobacter sibiricus</name>
    <dbReference type="NCBI Taxonomy" id="2268124"/>
    <lineage>
        <taxon>Bacteria</taxon>
        <taxon>Candidatus Ozemobacteria</taxon>
        <taxon>Candidatus Ozemobacterales</taxon>
        <taxon>Candidatus Ozemobacteraceae</taxon>
        <taxon>Candidatus Ozemobacter</taxon>
    </lineage>
</organism>
<evidence type="ECO:0000256" key="1">
    <source>
        <dbReference type="SAM" id="MobiDB-lite"/>
    </source>
</evidence>
<feature type="domain" description="DUF4214" evidence="3">
    <location>
        <begin position="71"/>
        <end position="119"/>
    </location>
</feature>
<gene>
    <name evidence="4" type="ORF">OZSIB_2582</name>
</gene>
<feature type="compositionally biased region" description="Polar residues" evidence="1">
    <location>
        <begin position="39"/>
        <end position="49"/>
    </location>
</feature>
<evidence type="ECO:0000313" key="4">
    <source>
        <dbReference type="EMBL" id="RCK77813.1"/>
    </source>
</evidence>
<dbReference type="Pfam" id="PF13946">
    <property type="entry name" value="DUF4214"/>
    <property type="match status" value="1"/>
</dbReference>